<keyword evidence="4" id="KW-1185">Reference proteome</keyword>
<dbReference type="PANTHER" id="PTHR43601:SF32">
    <property type="entry name" value="THIOREDOXIN-LIKE 2-2, CHLOROPLASTIC"/>
    <property type="match status" value="1"/>
</dbReference>
<comment type="similarity">
    <text evidence="1">Belongs to the thioredoxin family.</text>
</comment>
<gene>
    <name evidence="3" type="ORF">GOP47_0023037</name>
</gene>
<evidence type="ECO:0000259" key="2">
    <source>
        <dbReference type="PROSITE" id="PS51352"/>
    </source>
</evidence>
<evidence type="ECO:0000256" key="1">
    <source>
        <dbReference type="ARBA" id="ARBA00008987"/>
    </source>
</evidence>
<reference evidence="3" key="1">
    <citation type="submission" date="2021-01" db="EMBL/GenBank/DDBJ databases">
        <title>Adiantum capillus-veneris genome.</title>
        <authorList>
            <person name="Fang Y."/>
            <person name="Liao Q."/>
        </authorList>
    </citation>
    <scope>NUCLEOTIDE SEQUENCE</scope>
    <source>
        <strain evidence="3">H3</strain>
        <tissue evidence="3">Leaf</tissue>
    </source>
</reference>
<dbReference type="AlphaFoldDB" id="A0A9D4Z4V5"/>
<evidence type="ECO:0000313" key="4">
    <source>
        <dbReference type="Proteomes" id="UP000886520"/>
    </source>
</evidence>
<protein>
    <recommendedName>
        <fullName evidence="2">Thioredoxin domain-containing protein</fullName>
    </recommendedName>
</protein>
<proteinExistence type="inferred from homology"/>
<dbReference type="Proteomes" id="UP000886520">
    <property type="component" value="Chromosome 22"/>
</dbReference>
<sequence>MSTVAVADPTSSSAFSMNSSRVKDAASPFPRHTDRCFLRSLIKTYTFPQRQKFLQVKATLGYPASVSWWKKGGQHGNMLEISSSDQFYDALGAAACQEKLVLVDFYSVGCRSCKALYPKICQLAAENPNIEILTVNFYDNLAFCRSLNINVLPFFHFYRGSEGRIDAFSCSLSKIDKLRAAVAKYQADSPFLTNKIGSSCSELPKELVLLSSLTSVGAAA</sequence>
<dbReference type="Pfam" id="PF00085">
    <property type="entry name" value="Thioredoxin"/>
    <property type="match status" value="1"/>
</dbReference>
<name>A0A9D4Z4V5_ADICA</name>
<dbReference type="GO" id="GO:0045454">
    <property type="term" value="P:cell redox homeostasis"/>
    <property type="evidence" value="ECO:0007669"/>
    <property type="project" value="TreeGrafter"/>
</dbReference>
<comment type="caution">
    <text evidence="3">The sequence shown here is derived from an EMBL/GenBank/DDBJ whole genome shotgun (WGS) entry which is preliminary data.</text>
</comment>
<dbReference type="OrthoDB" id="2121326at2759"/>
<accession>A0A9D4Z4V5</accession>
<evidence type="ECO:0000313" key="3">
    <source>
        <dbReference type="EMBL" id="KAI5062498.1"/>
    </source>
</evidence>
<dbReference type="InterPro" id="IPR013766">
    <property type="entry name" value="Thioredoxin_domain"/>
</dbReference>
<dbReference type="EMBL" id="JABFUD020000022">
    <property type="protein sequence ID" value="KAI5062498.1"/>
    <property type="molecule type" value="Genomic_DNA"/>
</dbReference>
<dbReference type="PROSITE" id="PS51352">
    <property type="entry name" value="THIOREDOXIN_2"/>
    <property type="match status" value="1"/>
</dbReference>
<dbReference type="Gene3D" id="3.40.30.10">
    <property type="entry name" value="Glutaredoxin"/>
    <property type="match status" value="1"/>
</dbReference>
<dbReference type="PANTHER" id="PTHR43601">
    <property type="entry name" value="THIOREDOXIN, MITOCHONDRIAL"/>
    <property type="match status" value="1"/>
</dbReference>
<dbReference type="SUPFAM" id="SSF52833">
    <property type="entry name" value="Thioredoxin-like"/>
    <property type="match status" value="1"/>
</dbReference>
<organism evidence="3 4">
    <name type="scientific">Adiantum capillus-veneris</name>
    <name type="common">Maidenhair fern</name>
    <dbReference type="NCBI Taxonomy" id="13818"/>
    <lineage>
        <taxon>Eukaryota</taxon>
        <taxon>Viridiplantae</taxon>
        <taxon>Streptophyta</taxon>
        <taxon>Embryophyta</taxon>
        <taxon>Tracheophyta</taxon>
        <taxon>Polypodiopsida</taxon>
        <taxon>Polypodiidae</taxon>
        <taxon>Polypodiales</taxon>
        <taxon>Pteridineae</taxon>
        <taxon>Pteridaceae</taxon>
        <taxon>Vittarioideae</taxon>
        <taxon>Adiantum</taxon>
    </lineage>
</organism>
<dbReference type="CDD" id="cd02947">
    <property type="entry name" value="TRX_family"/>
    <property type="match status" value="1"/>
</dbReference>
<feature type="domain" description="Thioredoxin" evidence="2">
    <location>
        <begin position="58"/>
        <end position="187"/>
    </location>
</feature>
<dbReference type="InterPro" id="IPR036249">
    <property type="entry name" value="Thioredoxin-like_sf"/>
</dbReference>